<dbReference type="EMBL" id="JASBWT010000015">
    <property type="protein sequence ID" value="KAJ9098128.1"/>
    <property type="molecule type" value="Genomic_DNA"/>
</dbReference>
<protein>
    <submittedName>
        <fullName evidence="1">Uncharacterized protein</fullName>
    </submittedName>
</protein>
<sequence length="195" mass="21816">MKRQTTISSVSPSSRSSQVSRLLIDIAGFPELRLTFVIREDVDDEVSCRILPVYQHYTCLKSLSTPPESDEDDMTLKIKGKKIPATMQLWVQTLLESLDDWKLKAVPPGGRLASDDIKDPFGPERISLSSGHAEPLADDEDDFFPGEEEEECFRGYIDFTSALEKAKYVRAGLICIDLLAAIVFMNGKKIGENEE</sequence>
<gene>
    <name evidence="1" type="ORF">QFC21_004457</name>
</gene>
<evidence type="ECO:0000313" key="1">
    <source>
        <dbReference type="EMBL" id="KAJ9098128.1"/>
    </source>
</evidence>
<proteinExistence type="predicted"/>
<reference evidence="1" key="1">
    <citation type="submission" date="2023-04" db="EMBL/GenBank/DDBJ databases">
        <title>Draft Genome sequencing of Naganishia species isolated from polar environments using Oxford Nanopore Technology.</title>
        <authorList>
            <person name="Leo P."/>
            <person name="Venkateswaran K."/>
        </authorList>
    </citation>
    <scope>NUCLEOTIDE SEQUENCE</scope>
    <source>
        <strain evidence="1">MNA-CCFEE 5423</strain>
    </source>
</reference>
<organism evidence="1 2">
    <name type="scientific">Naganishia friedmannii</name>
    <dbReference type="NCBI Taxonomy" id="89922"/>
    <lineage>
        <taxon>Eukaryota</taxon>
        <taxon>Fungi</taxon>
        <taxon>Dikarya</taxon>
        <taxon>Basidiomycota</taxon>
        <taxon>Agaricomycotina</taxon>
        <taxon>Tremellomycetes</taxon>
        <taxon>Filobasidiales</taxon>
        <taxon>Filobasidiaceae</taxon>
        <taxon>Naganishia</taxon>
    </lineage>
</organism>
<keyword evidence="2" id="KW-1185">Reference proteome</keyword>
<comment type="caution">
    <text evidence="1">The sequence shown here is derived from an EMBL/GenBank/DDBJ whole genome shotgun (WGS) entry which is preliminary data.</text>
</comment>
<accession>A0ACC2VG63</accession>
<name>A0ACC2VG63_9TREE</name>
<dbReference type="Proteomes" id="UP001227268">
    <property type="component" value="Unassembled WGS sequence"/>
</dbReference>
<evidence type="ECO:0000313" key="2">
    <source>
        <dbReference type="Proteomes" id="UP001227268"/>
    </source>
</evidence>